<feature type="transmembrane region" description="Helical" evidence="1">
    <location>
        <begin position="29"/>
        <end position="53"/>
    </location>
</feature>
<protein>
    <submittedName>
        <fullName evidence="2">Uncharacterized protein</fullName>
    </submittedName>
</protein>
<keyword evidence="1" id="KW-1133">Transmembrane helix</keyword>
<dbReference type="EMBL" id="QOUW02000355">
    <property type="protein sequence ID" value="RIV97179.1"/>
    <property type="molecule type" value="Genomic_DNA"/>
</dbReference>
<evidence type="ECO:0000256" key="1">
    <source>
        <dbReference type="SAM" id="Phobius"/>
    </source>
</evidence>
<evidence type="ECO:0000313" key="3">
    <source>
        <dbReference type="Proteomes" id="UP000253437"/>
    </source>
</evidence>
<dbReference type="AlphaFoldDB" id="A0A8B3D6Z1"/>
<reference evidence="2 3" key="1">
    <citation type="submission" date="2018-08" db="EMBL/GenBank/DDBJ databases">
        <title>Vibrio harveyi strains pathogenic to white snook Centropomus viridis Lockington (1877) and potential probiotic bacteria.</title>
        <authorList>
            <person name="Soto-Rodriguez S."/>
            <person name="Gomez-Gil B."/>
            <person name="Lozano-Olvera R."/>
        </authorList>
    </citation>
    <scope>NUCLEOTIDE SEQUENCE [LARGE SCALE GENOMIC DNA]</scope>
    <source>
        <strain evidence="2 3">CAIM 1508</strain>
    </source>
</reference>
<keyword evidence="1" id="KW-0472">Membrane</keyword>
<sequence>RKEEGRPTFLKRKSEQQLVWLKASWYLKFFLVNLMKIIVLAIVNIFIITSFHLSEIKKYRLYYLLFIYLRLFGCSNQRQEGGDTASGNTLTYLVWHLEQ</sequence>
<accession>A0A8B3D6Z1</accession>
<gene>
    <name evidence="2" type="ORF">DS957_029555</name>
</gene>
<dbReference type="RefSeq" id="WP_220474613.1">
    <property type="nucleotide sequence ID" value="NZ_QOUW02000355.1"/>
</dbReference>
<feature type="non-terminal residue" evidence="2">
    <location>
        <position position="1"/>
    </location>
</feature>
<evidence type="ECO:0000313" key="2">
    <source>
        <dbReference type="EMBL" id="RIV97179.1"/>
    </source>
</evidence>
<proteinExistence type="predicted"/>
<dbReference type="Proteomes" id="UP000253437">
    <property type="component" value="Unassembled WGS sequence"/>
</dbReference>
<comment type="caution">
    <text evidence="2">The sequence shown here is derived from an EMBL/GenBank/DDBJ whole genome shotgun (WGS) entry which is preliminary data.</text>
</comment>
<keyword evidence="1" id="KW-0812">Transmembrane</keyword>
<organism evidence="2 3">
    <name type="scientific">Vibrio harveyi</name>
    <name type="common">Beneckea harveyi</name>
    <dbReference type="NCBI Taxonomy" id="669"/>
    <lineage>
        <taxon>Bacteria</taxon>
        <taxon>Pseudomonadati</taxon>
        <taxon>Pseudomonadota</taxon>
        <taxon>Gammaproteobacteria</taxon>
        <taxon>Vibrionales</taxon>
        <taxon>Vibrionaceae</taxon>
        <taxon>Vibrio</taxon>
    </lineage>
</organism>
<name>A0A8B3D6Z1_VIBHA</name>